<evidence type="ECO:0000313" key="2">
    <source>
        <dbReference type="EMBL" id="MPN18313.1"/>
    </source>
</evidence>
<proteinExistence type="predicted"/>
<sequence>MVQGVGTLVDRRNKIAQAISKAAKDNFRMNIDDNKLRAADGSVLNQFAQRLNQFVKERSDLERALNEISSQVGGPKLDFSGNNFQDSVNKIRQAVDAMKGKLADADRAVATRNQEIQRQRNDITGKVSEIDSLKKQLEEKNYQLDSLRTALGLAGDAPLPMPWKPGSPEVRKRVVGRVSDVSDKYGYIAINLGTESTVDQQLGNKVGQINVALVPGLEMVVSRGELEVPTSDYITKVKLTKVEKDGSIAEPIGAAKGSVRVGDKVWFDIN</sequence>
<accession>A0A645G2I0</accession>
<feature type="coiled-coil region" evidence="1">
    <location>
        <begin position="44"/>
        <end position="71"/>
    </location>
</feature>
<reference evidence="2" key="1">
    <citation type="submission" date="2019-08" db="EMBL/GenBank/DDBJ databases">
        <authorList>
            <person name="Kucharzyk K."/>
            <person name="Murdoch R.W."/>
            <person name="Higgins S."/>
            <person name="Loffler F."/>
        </authorList>
    </citation>
    <scope>NUCLEOTIDE SEQUENCE</scope>
</reference>
<comment type="caution">
    <text evidence="2">The sequence shown here is derived from an EMBL/GenBank/DDBJ whole genome shotgun (WGS) entry which is preliminary data.</text>
</comment>
<evidence type="ECO:0000256" key="1">
    <source>
        <dbReference type="SAM" id="Coils"/>
    </source>
</evidence>
<keyword evidence="1" id="KW-0175">Coiled coil</keyword>
<name>A0A645G2I0_9ZZZZ</name>
<organism evidence="2">
    <name type="scientific">bioreactor metagenome</name>
    <dbReference type="NCBI Taxonomy" id="1076179"/>
    <lineage>
        <taxon>unclassified sequences</taxon>
        <taxon>metagenomes</taxon>
        <taxon>ecological metagenomes</taxon>
    </lineage>
</organism>
<gene>
    <name evidence="2" type="ORF">SDC9_165673</name>
</gene>
<dbReference type="EMBL" id="VSSQ01065619">
    <property type="protein sequence ID" value="MPN18313.1"/>
    <property type="molecule type" value="Genomic_DNA"/>
</dbReference>
<protein>
    <submittedName>
        <fullName evidence="2">Uncharacterized protein</fullName>
    </submittedName>
</protein>
<dbReference type="AlphaFoldDB" id="A0A645G2I0"/>